<keyword evidence="1" id="KW-0812">Transmembrane</keyword>
<sequence length="151" mass="17566">MKKLLPLILFQAVLAVIAGTLVAKMSFIARSAIGIFRHHYRFYAFMKVWWQTALLMFVIWMLLLALQSYWNNSMVRSRSAVRQIICIVLALIGLYFTYADFRSDIAHRWAGERLHLGFYLFWIGWIVQSVFLLTRPAVFIKDADKTDASAL</sequence>
<comment type="caution">
    <text evidence="2">The sequence shown here is derived from an EMBL/GenBank/DDBJ whole genome shotgun (WGS) entry which is preliminary data.</text>
</comment>
<keyword evidence="3" id="KW-1185">Reference proteome</keyword>
<feature type="transmembrane region" description="Helical" evidence="1">
    <location>
        <begin position="47"/>
        <end position="67"/>
    </location>
</feature>
<name>A0ABP8MSZ6_9BACT</name>
<gene>
    <name evidence="2" type="ORF">GCM10023092_15600</name>
</gene>
<proteinExistence type="predicted"/>
<accession>A0ABP8MSZ6</accession>
<evidence type="ECO:0000313" key="3">
    <source>
        <dbReference type="Proteomes" id="UP001501410"/>
    </source>
</evidence>
<evidence type="ECO:0000313" key="2">
    <source>
        <dbReference type="EMBL" id="GAA4454109.1"/>
    </source>
</evidence>
<dbReference type="RefSeq" id="WP_344824972.1">
    <property type="nucleotide sequence ID" value="NZ_BAABEZ010000022.1"/>
</dbReference>
<feature type="transmembrane region" description="Helical" evidence="1">
    <location>
        <begin position="116"/>
        <end position="134"/>
    </location>
</feature>
<dbReference type="Proteomes" id="UP001501410">
    <property type="component" value="Unassembled WGS sequence"/>
</dbReference>
<feature type="transmembrane region" description="Helical" evidence="1">
    <location>
        <begin position="79"/>
        <end position="96"/>
    </location>
</feature>
<protein>
    <submittedName>
        <fullName evidence="2">Uncharacterized protein</fullName>
    </submittedName>
</protein>
<organism evidence="2 3">
    <name type="scientific">Rurimicrobium arvi</name>
    <dbReference type="NCBI Taxonomy" id="2049916"/>
    <lineage>
        <taxon>Bacteria</taxon>
        <taxon>Pseudomonadati</taxon>
        <taxon>Bacteroidota</taxon>
        <taxon>Chitinophagia</taxon>
        <taxon>Chitinophagales</taxon>
        <taxon>Chitinophagaceae</taxon>
        <taxon>Rurimicrobium</taxon>
    </lineage>
</organism>
<reference evidence="3" key="1">
    <citation type="journal article" date="2019" name="Int. J. Syst. Evol. Microbiol.">
        <title>The Global Catalogue of Microorganisms (GCM) 10K type strain sequencing project: providing services to taxonomists for standard genome sequencing and annotation.</title>
        <authorList>
            <consortium name="The Broad Institute Genomics Platform"/>
            <consortium name="The Broad Institute Genome Sequencing Center for Infectious Disease"/>
            <person name="Wu L."/>
            <person name="Ma J."/>
        </authorList>
    </citation>
    <scope>NUCLEOTIDE SEQUENCE [LARGE SCALE GENOMIC DNA]</scope>
    <source>
        <strain evidence="3">JCM 31921</strain>
    </source>
</reference>
<dbReference type="EMBL" id="BAABEZ010000022">
    <property type="protein sequence ID" value="GAA4454109.1"/>
    <property type="molecule type" value="Genomic_DNA"/>
</dbReference>
<keyword evidence="1" id="KW-0472">Membrane</keyword>
<keyword evidence="1" id="KW-1133">Transmembrane helix</keyword>
<evidence type="ECO:0000256" key="1">
    <source>
        <dbReference type="SAM" id="Phobius"/>
    </source>
</evidence>